<dbReference type="AlphaFoldDB" id="A0A5A7QVD4"/>
<name>A0A5A7QVD4_STRAF</name>
<protein>
    <submittedName>
        <fullName evidence="1">3-ketoacyl-CoA synthase 6</fullName>
    </submittedName>
</protein>
<evidence type="ECO:0000313" key="2">
    <source>
        <dbReference type="Proteomes" id="UP000325081"/>
    </source>
</evidence>
<dbReference type="EMBL" id="BKCP01008515">
    <property type="protein sequence ID" value="GER49313.1"/>
    <property type="molecule type" value="Genomic_DNA"/>
</dbReference>
<organism evidence="1 2">
    <name type="scientific">Striga asiatica</name>
    <name type="common">Asiatic witchweed</name>
    <name type="synonym">Buchnera asiatica</name>
    <dbReference type="NCBI Taxonomy" id="4170"/>
    <lineage>
        <taxon>Eukaryota</taxon>
        <taxon>Viridiplantae</taxon>
        <taxon>Streptophyta</taxon>
        <taxon>Embryophyta</taxon>
        <taxon>Tracheophyta</taxon>
        <taxon>Spermatophyta</taxon>
        <taxon>Magnoliopsida</taxon>
        <taxon>eudicotyledons</taxon>
        <taxon>Gunneridae</taxon>
        <taxon>Pentapetalae</taxon>
        <taxon>asterids</taxon>
        <taxon>lamiids</taxon>
        <taxon>Lamiales</taxon>
        <taxon>Orobanchaceae</taxon>
        <taxon>Buchnereae</taxon>
        <taxon>Striga</taxon>
    </lineage>
</organism>
<reference evidence="2" key="1">
    <citation type="journal article" date="2019" name="Curr. Biol.">
        <title>Genome Sequence of Striga asiatica Provides Insight into the Evolution of Plant Parasitism.</title>
        <authorList>
            <person name="Yoshida S."/>
            <person name="Kim S."/>
            <person name="Wafula E.K."/>
            <person name="Tanskanen J."/>
            <person name="Kim Y.M."/>
            <person name="Honaas L."/>
            <person name="Yang Z."/>
            <person name="Spallek T."/>
            <person name="Conn C.E."/>
            <person name="Ichihashi Y."/>
            <person name="Cheong K."/>
            <person name="Cui S."/>
            <person name="Der J.P."/>
            <person name="Gundlach H."/>
            <person name="Jiao Y."/>
            <person name="Hori C."/>
            <person name="Ishida J.K."/>
            <person name="Kasahara H."/>
            <person name="Kiba T."/>
            <person name="Kim M.S."/>
            <person name="Koo N."/>
            <person name="Laohavisit A."/>
            <person name="Lee Y.H."/>
            <person name="Lumba S."/>
            <person name="McCourt P."/>
            <person name="Mortimer J.C."/>
            <person name="Mutuku J.M."/>
            <person name="Nomura T."/>
            <person name="Sasaki-Sekimoto Y."/>
            <person name="Seto Y."/>
            <person name="Wang Y."/>
            <person name="Wakatake T."/>
            <person name="Sakakibara H."/>
            <person name="Demura T."/>
            <person name="Yamaguchi S."/>
            <person name="Yoneyama K."/>
            <person name="Manabe R.I."/>
            <person name="Nelson D.C."/>
            <person name="Schulman A.H."/>
            <person name="Timko M.P."/>
            <person name="dePamphilis C.W."/>
            <person name="Choi D."/>
            <person name="Shirasu K."/>
        </authorList>
    </citation>
    <scope>NUCLEOTIDE SEQUENCE [LARGE SCALE GENOMIC DNA]</scope>
    <source>
        <strain evidence="2">cv. UVA1</strain>
    </source>
</reference>
<dbReference type="Proteomes" id="UP000325081">
    <property type="component" value="Unassembled WGS sequence"/>
</dbReference>
<keyword evidence="2" id="KW-1185">Reference proteome</keyword>
<comment type="caution">
    <text evidence="1">The sequence shown here is derived from an EMBL/GenBank/DDBJ whole genome shotgun (WGS) entry which is preliminary data.</text>
</comment>
<sequence>MAEEVIETISTDGEKLLPGSVFRSGGSAKGGEVERIGQWREGLPIKLSHLIMVLLKNGVPVKWLKDTLKIERVGMFRRSLGNGPVNSLLFRMKEVRFFKLARFFGISPESELEDKSSTCREYSCPKLAGMGPSKLLPANERDLRSFIPVRLAGMGPFSKLRLKLRTISETDSPIEGGRLPEILLPDISRIDRVLQVVAISAGI</sequence>
<evidence type="ECO:0000313" key="1">
    <source>
        <dbReference type="EMBL" id="GER49313.1"/>
    </source>
</evidence>
<accession>A0A5A7QVD4</accession>
<gene>
    <name evidence="1" type="ORF">STAS_26541</name>
</gene>
<proteinExistence type="predicted"/>